<protein>
    <submittedName>
        <fullName evidence="2">Unannotated protein</fullName>
    </submittedName>
</protein>
<name>A0A6J7C0T1_9ZZZZ</name>
<proteinExistence type="predicted"/>
<organism evidence="2">
    <name type="scientific">freshwater metagenome</name>
    <dbReference type="NCBI Taxonomy" id="449393"/>
    <lineage>
        <taxon>unclassified sequences</taxon>
        <taxon>metagenomes</taxon>
        <taxon>ecological metagenomes</taxon>
    </lineage>
</organism>
<dbReference type="AlphaFoldDB" id="A0A6J7C0T1"/>
<dbReference type="InterPro" id="IPR003362">
    <property type="entry name" value="Bact_transf"/>
</dbReference>
<dbReference type="PANTHER" id="PTHR30576:SF10">
    <property type="entry name" value="SLL5057 PROTEIN"/>
    <property type="match status" value="1"/>
</dbReference>
<dbReference type="Pfam" id="PF02397">
    <property type="entry name" value="Bac_transf"/>
    <property type="match status" value="1"/>
</dbReference>
<dbReference type="EMBL" id="CAFBIZ010000179">
    <property type="protein sequence ID" value="CAB4851576.1"/>
    <property type="molecule type" value="Genomic_DNA"/>
</dbReference>
<gene>
    <name evidence="2" type="ORF">UFOPK3268_01290</name>
</gene>
<accession>A0A6J7C0T1</accession>
<reference evidence="2" key="1">
    <citation type="submission" date="2020-05" db="EMBL/GenBank/DDBJ databases">
        <authorList>
            <person name="Chiriac C."/>
            <person name="Salcher M."/>
            <person name="Ghai R."/>
            <person name="Kavagutti S V."/>
        </authorList>
    </citation>
    <scope>NUCLEOTIDE SEQUENCE</scope>
</reference>
<dbReference type="PANTHER" id="PTHR30576">
    <property type="entry name" value="COLANIC BIOSYNTHESIS UDP-GLUCOSE LIPID CARRIER TRANSFERASE"/>
    <property type="match status" value="1"/>
</dbReference>
<feature type="domain" description="Bacterial sugar transferase" evidence="1">
    <location>
        <begin position="15"/>
        <end position="132"/>
    </location>
</feature>
<evidence type="ECO:0000313" key="2">
    <source>
        <dbReference type="EMBL" id="CAB4851576.1"/>
    </source>
</evidence>
<dbReference type="GO" id="GO:0016780">
    <property type="term" value="F:phosphotransferase activity, for other substituted phosphate groups"/>
    <property type="evidence" value="ECO:0007669"/>
    <property type="project" value="TreeGrafter"/>
</dbReference>
<evidence type="ECO:0000259" key="1">
    <source>
        <dbReference type="Pfam" id="PF02397"/>
    </source>
</evidence>
<sequence length="138" mass="15659">MRLGSELAQAAVWEAAKADGLANKSRHDPRVTGIGRVLRRWSLDELPQLVNVLMGEMSLVGPRPLQEIEVSSMLKHQERRHLTRPGLTGLWQISGRNETTWEDRMRLDLHYVEIWSPSLDLAIVMKTIKIVLTGHGAY</sequence>